<keyword evidence="1" id="KW-0472">Membrane</keyword>
<comment type="caution">
    <text evidence="2">The sequence shown here is derived from an EMBL/GenBank/DDBJ whole genome shotgun (WGS) entry which is preliminary data.</text>
</comment>
<keyword evidence="1" id="KW-0812">Transmembrane</keyword>
<keyword evidence="3" id="KW-1185">Reference proteome</keyword>
<organism evidence="2 3">
    <name type="scientific">Alkalibacillus haloalkaliphilus</name>
    <dbReference type="NCBI Taxonomy" id="94136"/>
    <lineage>
        <taxon>Bacteria</taxon>
        <taxon>Bacillati</taxon>
        <taxon>Bacillota</taxon>
        <taxon>Bacilli</taxon>
        <taxon>Bacillales</taxon>
        <taxon>Bacillaceae</taxon>
        <taxon>Alkalibacillus</taxon>
    </lineage>
</organism>
<name>A0A511WD73_9BACI</name>
<evidence type="ECO:0000313" key="3">
    <source>
        <dbReference type="Proteomes" id="UP000321440"/>
    </source>
</evidence>
<evidence type="ECO:0000256" key="1">
    <source>
        <dbReference type="SAM" id="Phobius"/>
    </source>
</evidence>
<sequence length="75" mass="8783">MRDLLDFMTPPNLLSKIALFMAMIGATLRFVYSSFYWINIDLNRDNLIDGTLLLITMLGLFIYLYNILRVNLFSK</sequence>
<dbReference type="EMBL" id="BJYA01000029">
    <property type="protein sequence ID" value="GEN47202.1"/>
    <property type="molecule type" value="Genomic_DNA"/>
</dbReference>
<proteinExistence type="predicted"/>
<evidence type="ECO:0000313" key="2">
    <source>
        <dbReference type="EMBL" id="GEN47202.1"/>
    </source>
</evidence>
<feature type="transmembrane region" description="Helical" evidence="1">
    <location>
        <begin position="50"/>
        <end position="68"/>
    </location>
</feature>
<dbReference type="Proteomes" id="UP000321440">
    <property type="component" value="Unassembled WGS sequence"/>
</dbReference>
<keyword evidence="1" id="KW-1133">Transmembrane helix</keyword>
<feature type="transmembrane region" description="Helical" evidence="1">
    <location>
        <begin position="17"/>
        <end position="38"/>
    </location>
</feature>
<reference evidence="2 3" key="1">
    <citation type="submission" date="2019-07" db="EMBL/GenBank/DDBJ databases">
        <title>Whole genome shotgun sequence of Alkalibacillus haloalkaliphilus NBRC 103110.</title>
        <authorList>
            <person name="Hosoyama A."/>
            <person name="Uohara A."/>
            <person name="Ohji S."/>
            <person name="Ichikawa N."/>
        </authorList>
    </citation>
    <scope>NUCLEOTIDE SEQUENCE [LARGE SCALE GENOMIC DNA]</scope>
    <source>
        <strain evidence="2 3">NBRC 103110</strain>
    </source>
</reference>
<protein>
    <submittedName>
        <fullName evidence="2">Uncharacterized protein</fullName>
    </submittedName>
</protein>
<dbReference type="AlphaFoldDB" id="A0A511WD73"/>
<accession>A0A511WD73</accession>
<gene>
    <name evidence="2" type="ORF">AHA02nite_29780</name>
</gene>